<accession>A0A1Z4BZI8</accession>
<evidence type="ECO:0008006" key="4">
    <source>
        <dbReference type="Google" id="ProtNLM"/>
    </source>
</evidence>
<dbReference type="Proteomes" id="UP000197019">
    <property type="component" value="Chromosome"/>
</dbReference>
<dbReference type="RefSeq" id="WP_088619567.1">
    <property type="nucleotide sequence ID" value="NZ_CP022129.1"/>
</dbReference>
<dbReference type="KEGG" id="mpsy:CEK71_11755"/>
<evidence type="ECO:0000256" key="1">
    <source>
        <dbReference type="SAM" id="Phobius"/>
    </source>
</evidence>
<keyword evidence="3" id="KW-1185">Reference proteome</keyword>
<keyword evidence="1" id="KW-1133">Transmembrane helix</keyword>
<dbReference type="OrthoDB" id="5568107at2"/>
<sequence>MDTLKHYLPLCWFTLNPLELIRSVSFFKNNLIFYFIVEFFLQANMTDDPIESFYEVSFETLLTLLFIWVMLGLNRSLYGFIQVTAAVVFCSNVVSFFIIPVLVWLTISENTISYYLVGILLAWDYALTTYIFKRVLVLNIPASAVVSLIYAGFTYFGAYTLGQLVQ</sequence>
<organism evidence="2 3">
    <name type="scientific">Methylovulum psychrotolerans</name>
    <dbReference type="NCBI Taxonomy" id="1704499"/>
    <lineage>
        <taxon>Bacteria</taxon>
        <taxon>Pseudomonadati</taxon>
        <taxon>Pseudomonadota</taxon>
        <taxon>Gammaproteobacteria</taxon>
        <taxon>Methylococcales</taxon>
        <taxon>Methylococcaceae</taxon>
        <taxon>Methylovulum</taxon>
    </lineage>
</organism>
<feature type="transmembrane region" description="Helical" evidence="1">
    <location>
        <begin position="20"/>
        <end position="41"/>
    </location>
</feature>
<reference evidence="2 3" key="1">
    <citation type="submission" date="2017-06" db="EMBL/GenBank/DDBJ databases">
        <title>Genome Sequencing of the methanotroph Methylovulum psychrotolerants str. HV10-M2 isolated from a high-altitude environment.</title>
        <authorList>
            <person name="Mateos-Rivera A."/>
        </authorList>
    </citation>
    <scope>NUCLEOTIDE SEQUENCE [LARGE SCALE GENOMIC DNA]</scope>
    <source>
        <strain evidence="2 3">HV10_M2</strain>
    </source>
</reference>
<evidence type="ECO:0000313" key="2">
    <source>
        <dbReference type="EMBL" id="ASF46695.1"/>
    </source>
</evidence>
<feature type="transmembrane region" description="Helical" evidence="1">
    <location>
        <begin position="112"/>
        <end position="132"/>
    </location>
</feature>
<name>A0A1Z4BZI8_9GAMM</name>
<feature type="transmembrane region" description="Helical" evidence="1">
    <location>
        <begin position="138"/>
        <end position="161"/>
    </location>
</feature>
<feature type="transmembrane region" description="Helical" evidence="1">
    <location>
        <begin position="53"/>
        <end position="71"/>
    </location>
</feature>
<feature type="transmembrane region" description="Helical" evidence="1">
    <location>
        <begin position="77"/>
        <end position="105"/>
    </location>
</feature>
<keyword evidence="1" id="KW-0472">Membrane</keyword>
<dbReference type="AlphaFoldDB" id="A0A1Z4BZI8"/>
<keyword evidence="1" id="KW-0812">Transmembrane</keyword>
<evidence type="ECO:0000313" key="3">
    <source>
        <dbReference type="Proteomes" id="UP000197019"/>
    </source>
</evidence>
<protein>
    <recommendedName>
        <fullName evidence="4">Yip1 domain-containing protein</fullName>
    </recommendedName>
</protein>
<dbReference type="EMBL" id="CP022129">
    <property type="protein sequence ID" value="ASF46695.1"/>
    <property type="molecule type" value="Genomic_DNA"/>
</dbReference>
<proteinExistence type="predicted"/>
<gene>
    <name evidence="2" type="ORF">CEK71_11755</name>
</gene>